<gene>
    <name evidence="3" type="ORF">H310_11354</name>
</gene>
<dbReference type="GO" id="GO:0005789">
    <property type="term" value="C:endoplasmic reticulum membrane"/>
    <property type="evidence" value="ECO:0007669"/>
    <property type="project" value="TreeGrafter"/>
</dbReference>
<dbReference type="GO" id="GO:0006660">
    <property type="term" value="P:phosphatidylserine catabolic process"/>
    <property type="evidence" value="ECO:0007669"/>
    <property type="project" value="TreeGrafter"/>
</dbReference>
<reference evidence="3" key="1">
    <citation type="submission" date="2013-12" db="EMBL/GenBank/DDBJ databases">
        <title>The Genome Sequence of Aphanomyces invadans NJM9701.</title>
        <authorList>
            <consortium name="The Broad Institute Genomics Platform"/>
            <person name="Russ C."/>
            <person name="Tyler B."/>
            <person name="van West P."/>
            <person name="Dieguez-Uribeondo J."/>
            <person name="Young S.K."/>
            <person name="Zeng Q."/>
            <person name="Gargeya S."/>
            <person name="Fitzgerald M."/>
            <person name="Abouelleil A."/>
            <person name="Alvarado L."/>
            <person name="Chapman S.B."/>
            <person name="Gainer-Dewar J."/>
            <person name="Goldberg J."/>
            <person name="Griggs A."/>
            <person name="Gujja S."/>
            <person name="Hansen M."/>
            <person name="Howarth C."/>
            <person name="Imamovic A."/>
            <person name="Ireland A."/>
            <person name="Larimer J."/>
            <person name="McCowan C."/>
            <person name="Murphy C."/>
            <person name="Pearson M."/>
            <person name="Poon T.W."/>
            <person name="Priest M."/>
            <person name="Roberts A."/>
            <person name="Saif S."/>
            <person name="Shea T."/>
            <person name="Sykes S."/>
            <person name="Wortman J."/>
            <person name="Nusbaum C."/>
            <person name="Birren B."/>
        </authorList>
    </citation>
    <scope>NUCLEOTIDE SEQUENCE [LARGE SCALE GENOMIC DNA]</scope>
    <source>
        <strain evidence="3">NJM9701</strain>
    </source>
</reference>
<dbReference type="SUPFAM" id="SSF53474">
    <property type="entry name" value="alpha/beta-Hydrolases"/>
    <property type="match status" value="1"/>
</dbReference>
<dbReference type="PANTHER" id="PTHR12277:SF194">
    <property type="entry name" value="FI04476P"/>
    <property type="match status" value="1"/>
</dbReference>
<dbReference type="RefSeq" id="XP_008876233.1">
    <property type="nucleotide sequence ID" value="XM_008878011.1"/>
</dbReference>
<dbReference type="InterPro" id="IPR022742">
    <property type="entry name" value="Hydrolase_4"/>
</dbReference>
<evidence type="ECO:0000256" key="1">
    <source>
        <dbReference type="SAM" id="SignalP"/>
    </source>
</evidence>
<dbReference type="VEuPathDB" id="FungiDB:H310_11354"/>
<dbReference type="InterPro" id="IPR029058">
    <property type="entry name" value="AB_hydrolase_fold"/>
</dbReference>
<name>A0A024TM41_9STRA</name>
<feature type="signal peptide" evidence="1">
    <location>
        <begin position="1"/>
        <end position="25"/>
    </location>
</feature>
<proteinExistence type="predicted"/>
<protein>
    <recommendedName>
        <fullName evidence="2">Serine aminopeptidase S33 domain-containing protein</fullName>
    </recommendedName>
</protein>
<keyword evidence="1" id="KW-0732">Signal</keyword>
<evidence type="ECO:0000313" key="3">
    <source>
        <dbReference type="EMBL" id="ETV95059.1"/>
    </source>
</evidence>
<dbReference type="GO" id="GO:0047372">
    <property type="term" value="F:monoacylglycerol lipase activity"/>
    <property type="evidence" value="ECO:0007669"/>
    <property type="project" value="TreeGrafter"/>
</dbReference>
<sequence length="279" mass="30692">MGWLTGTLSIFVVCMSTLFTPQGQGIVVYLNFPAFLWFSFATPWRPQPVGFPGLPSTSNHYIPSTNNVTLGVWYTQTQPKSHKLVLYLHGNGEHRGMSVSVGKHTMYPQRPFGANILSVDYRGFGDSSFVWPTEQGVYDDALAAFDFATSTLGFQPHQILVHGYSLGSAVATRLVHNLCQRSTCPAGLLLEAPFLSISDMVMEILRVKVPTSLLHHHFPTKAILGSIPVPILIVHGTHDSVVPIRHGEMLATMFPGCTMRYCPVAGASHMTSFGYRDAR</sequence>
<feature type="domain" description="Serine aminopeptidase S33" evidence="2">
    <location>
        <begin position="80"/>
        <end position="207"/>
    </location>
</feature>
<dbReference type="AlphaFoldDB" id="A0A024TM41"/>
<dbReference type="GO" id="GO:0004622">
    <property type="term" value="F:phosphatidylcholine lysophospholipase activity"/>
    <property type="evidence" value="ECO:0007669"/>
    <property type="project" value="TreeGrafter"/>
</dbReference>
<dbReference type="EMBL" id="KI913982">
    <property type="protein sequence ID" value="ETV95059.1"/>
    <property type="molecule type" value="Genomic_DNA"/>
</dbReference>
<dbReference type="eggNOG" id="KOG1552">
    <property type="taxonomic scope" value="Eukaryota"/>
</dbReference>
<dbReference type="GO" id="GO:0052651">
    <property type="term" value="P:monoacylglycerol catabolic process"/>
    <property type="evidence" value="ECO:0007669"/>
    <property type="project" value="TreeGrafter"/>
</dbReference>
<feature type="chain" id="PRO_5001534454" description="Serine aminopeptidase S33 domain-containing protein" evidence="1">
    <location>
        <begin position="26"/>
        <end position="279"/>
    </location>
</feature>
<dbReference type="PANTHER" id="PTHR12277">
    <property type="entry name" value="ALPHA/BETA HYDROLASE DOMAIN-CONTAINING PROTEIN"/>
    <property type="match status" value="1"/>
</dbReference>
<dbReference type="GeneID" id="20088404"/>
<dbReference type="Pfam" id="PF12146">
    <property type="entry name" value="Hydrolase_4"/>
    <property type="match status" value="1"/>
</dbReference>
<dbReference type="OrthoDB" id="62231at2759"/>
<accession>A0A024TM41</accession>
<evidence type="ECO:0000259" key="2">
    <source>
        <dbReference type="Pfam" id="PF12146"/>
    </source>
</evidence>
<dbReference type="Gene3D" id="3.40.50.1820">
    <property type="entry name" value="alpha/beta hydrolase"/>
    <property type="match status" value="1"/>
</dbReference>
<organism evidence="3">
    <name type="scientific">Aphanomyces invadans</name>
    <dbReference type="NCBI Taxonomy" id="157072"/>
    <lineage>
        <taxon>Eukaryota</taxon>
        <taxon>Sar</taxon>
        <taxon>Stramenopiles</taxon>
        <taxon>Oomycota</taxon>
        <taxon>Saprolegniomycetes</taxon>
        <taxon>Saprolegniales</taxon>
        <taxon>Verrucalvaceae</taxon>
        <taxon>Aphanomyces</taxon>
    </lineage>
</organism>
<dbReference type="STRING" id="157072.A0A024TM41"/>